<evidence type="ECO:0000256" key="2">
    <source>
        <dbReference type="SAM" id="SignalP"/>
    </source>
</evidence>
<evidence type="ECO:0000313" key="3">
    <source>
        <dbReference type="EMBL" id="MDN4163115.1"/>
    </source>
</evidence>
<gene>
    <name evidence="3" type="ORF">QWY29_17225</name>
</gene>
<name>A0ABT8EY82_9ACTN</name>
<feature type="region of interest" description="Disordered" evidence="1">
    <location>
        <begin position="21"/>
        <end position="49"/>
    </location>
</feature>
<protein>
    <submittedName>
        <fullName evidence="3">Uncharacterized protein</fullName>
    </submittedName>
</protein>
<proteinExistence type="predicted"/>
<organism evidence="3 4">
    <name type="scientific">Nocardioides abyssi</name>
    <dbReference type="NCBI Taxonomy" id="3058370"/>
    <lineage>
        <taxon>Bacteria</taxon>
        <taxon>Bacillati</taxon>
        <taxon>Actinomycetota</taxon>
        <taxon>Actinomycetes</taxon>
        <taxon>Propionibacteriales</taxon>
        <taxon>Nocardioidaceae</taxon>
        <taxon>Nocardioides</taxon>
    </lineage>
</organism>
<feature type="chain" id="PRO_5045251382" evidence="2">
    <location>
        <begin position="16"/>
        <end position="49"/>
    </location>
</feature>
<dbReference type="RefSeq" id="WP_300962332.1">
    <property type="nucleotide sequence ID" value="NZ_JAUHJR010000009.1"/>
</dbReference>
<feature type="signal peptide" evidence="2">
    <location>
        <begin position="1"/>
        <end position="15"/>
    </location>
</feature>
<keyword evidence="2" id="KW-0732">Signal</keyword>
<evidence type="ECO:0000313" key="4">
    <source>
        <dbReference type="Proteomes" id="UP001168537"/>
    </source>
</evidence>
<keyword evidence="4" id="KW-1185">Reference proteome</keyword>
<evidence type="ECO:0000256" key="1">
    <source>
        <dbReference type="SAM" id="MobiDB-lite"/>
    </source>
</evidence>
<reference evidence="3" key="1">
    <citation type="submission" date="2023-06" db="EMBL/GenBank/DDBJ databases">
        <title>Draft genome sequence of Nocardioides sp. SOB72.</title>
        <authorList>
            <person name="Zhang G."/>
        </authorList>
    </citation>
    <scope>NUCLEOTIDE SEQUENCE</scope>
    <source>
        <strain evidence="3">SOB72</strain>
    </source>
</reference>
<comment type="caution">
    <text evidence="3">The sequence shown here is derived from an EMBL/GenBank/DDBJ whole genome shotgun (WGS) entry which is preliminary data.</text>
</comment>
<dbReference type="Proteomes" id="UP001168537">
    <property type="component" value="Unassembled WGS sequence"/>
</dbReference>
<sequence>MTFLILLLLVATALAVETVRRTTHDGHGPSRPPASRFEDPQFRSPASGW</sequence>
<dbReference type="EMBL" id="JAUHJR010000009">
    <property type="protein sequence ID" value="MDN4163115.1"/>
    <property type="molecule type" value="Genomic_DNA"/>
</dbReference>
<accession>A0ABT8EY82</accession>